<organism evidence="3 4">
    <name type="scientific">Oryza sativa subsp. japonica</name>
    <name type="common">Rice</name>
    <dbReference type="NCBI Taxonomy" id="39947"/>
    <lineage>
        <taxon>Eukaryota</taxon>
        <taxon>Viridiplantae</taxon>
        <taxon>Streptophyta</taxon>
        <taxon>Embryophyta</taxon>
        <taxon>Tracheophyta</taxon>
        <taxon>Spermatophyta</taxon>
        <taxon>Magnoliopsida</taxon>
        <taxon>Liliopsida</taxon>
        <taxon>Poales</taxon>
        <taxon>Poaceae</taxon>
        <taxon>BOP clade</taxon>
        <taxon>Oryzoideae</taxon>
        <taxon>Oryzeae</taxon>
        <taxon>Oryzinae</taxon>
        <taxon>Oryza</taxon>
        <taxon>Oryza sativa</taxon>
    </lineage>
</organism>
<dbReference type="EMBL" id="AP005841">
    <property type="protein sequence ID" value="BAD23642.1"/>
    <property type="molecule type" value="Genomic_DNA"/>
</dbReference>
<reference evidence="4" key="4">
    <citation type="journal article" date="2008" name="Nucleic Acids Res.">
        <title>The rice annotation project database (RAP-DB): 2008 update.</title>
        <authorList>
            <consortium name="The rice annotation project (RAP)"/>
        </authorList>
    </citation>
    <scope>GENOME REANNOTATION</scope>
    <source>
        <strain evidence="4">cv. Nipponbare</strain>
    </source>
</reference>
<dbReference type="Proteomes" id="UP000000763">
    <property type="component" value="Chromosome 2"/>
</dbReference>
<dbReference type="AlphaFoldDB" id="Q6K2H4"/>
<sequence>MPSRVYIFAGGPSACEDSKNDLRRRTARLRRSASQAGGPPVKIVTLYKGKPVAPKFLSPGGNPRIFGAVRMPKFSTAARLRRPPPPPACDLHLPTVVLRASPAFELAPASRSTAPPAVDQLHRSPAAPAAGRSTTELH</sequence>
<evidence type="ECO:0000313" key="4">
    <source>
        <dbReference type="Proteomes" id="UP000000763"/>
    </source>
</evidence>
<reference evidence="3" key="2">
    <citation type="submission" date="2002-10" db="EMBL/GenBank/DDBJ databases">
        <title>Oryza sativa nipponbare(GA3) genomic DNA, chromosome 2, BAC clone:OSJNBa0052M16.</title>
        <authorList>
            <person name="Sasaki T."/>
            <person name="Matsumoto T."/>
            <person name="Katayose Y."/>
        </authorList>
    </citation>
    <scope>NUCLEOTIDE SEQUENCE</scope>
</reference>
<protein>
    <submittedName>
        <fullName evidence="3">Uncharacterized protein</fullName>
    </submittedName>
</protein>
<feature type="region of interest" description="Disordered" evidence="1">
    <location>
        <begin position="108"/>
        <end position="138"/>
    </location>
</feature>
<reference evidence="4" key="3">
    <citation type="journal article" date="2005" name="Nature">
        <title>The map-based sequence of the rice genome.</title>
        <authorList>
            <consortium name="International rice genome sequencing project (IRGSP)"/>
            <person name="Matsumoto T."/>
            <person name="Wu J."/>
            <person name="Kanamori H."/>
            <person name="Katayose Y."/>
            <person name="Fujisawa M."/>
            <person name="Namiki N."/>
            <person name="Mizuno H."/>
            <person name="Yamamoto K."/>
            <person name="Antonio B.A."/>
            <person name="Baba T."/>
            <person name="Sakata K."/>
            <person name="Nagamura Y."/>
            <person name="Aoki H."/>
            <person name="Arikawa K."/>
            <person name="Arita K."/>
            <person name="Bito T."/>
            <person name="Chiden Y."/>
            <person name="Fujitsuka N."/>
            <person name="Fukunaka R."/>
            <person name="Hamada M."/>
            <person name="Harada C."/>
            <person name="Hayashi A."/>
            <person name="Hijishita S."/>
            <person name="Honda M."/>
            <person name="Hosokawa S."/>
            <person name="Ichikawa Y."/>
            <person name="Idonuma A."/>
            <person name="Iijima M."/>
            <person name="Ikeda M."/>
            <person name="Ikeno M."/>
            <person name="Ito K."/>
            <person name="Ito S."/>
            <person name="Ito T."/>
            <person name="Ito Y."/>
            <person name="Ito Y."/>
            <person name="Iwabuchi A."/>
            <person name="Kamiya K."/>
            <person name="Karasawa W."/>
            <person name="Kurita K."/>
            <person name="Katagiri S."/>
            <person name="Kikuta A."/>
            <person name="Kobayashi H."/>
            <person name="Kobayashi N."/>
            <person name="Machita K."/>
            <person name="Maehara T."/>
            <person name="Masukawa M."/>
            <person name="Mizubayashi T."/>
            <person name="Mukai Y."/>
            <person name="Nagasaki H."/>
            <person name="Nagata Y."/>
            <person name="Naito S."/>
            <person name="Nakashima M."/>
            <person name="Nakama Y."/>
            <person name="Nakamichi Y."/>
            <person name="Nakamura M."/>
            <person name="Meguro A."/>
            <person name="Negishi M."/>
            <person name="Ohta I."/>
            <person name="Ohta T."/>
            <person name="Okamoto M."/>
            <person name="Ono N."/>
            <person name="Saji S."/>
            <person name="Sakaguchi M."/>
            <person name="Sakai K."/>
            <person name="Shibata M."/>
            <person name="Shimokawa T."/>
            <person name="Song J."/>
            <person name="Takazaki Y."/>
            <person name="Terasawa K."/>
            <person name="Tsugane M."/>
            <person name="Tsuji K."/>
            <person name="Ueda S."/>
            <person name="Waki K."/>
            <person name="Yamagata H."/>
            <person name="Yamamoto M."/>
            <person name="Yamamoto S."/>
            <person name="Yamane H."/>
            <person name="Yoshiki S."/>
            <person name="Yoshihara R."/>
            <person name="Yukawa K."/>
            <person name="Zhong H."/>
            <person name="Yano M."/>
            <person name="Yuan Q."/>
            <person name="Ouyang S."/>
            <person name="Liu J."/>
            <person name="Jones K.M."/>
            <person name="Gansberger K."/>
            <person name="Moffat K."/>
            <person name="Hill J."/>
            <person name="Bera J."/>
            <person name="Fadrosh D."/>
            <person name="Jin S."/>
            <person name="Johri S."/>
            <person name="Kim M."/>
            <person name="Overton L."/>
            <person name="Reardon M."/>
            <person name="Tsitrin T."/>
            <person name="Vuong H."/>
            <person name="Weaver B."/>
            <person name="Ciecko A."/>
            <person name="Tallon L."/>
            <person name="Jackson J."/>
            <person name="Pai G."/>
            <person name="Aken S.V."/>
            <person name="Utterback T."/>
            <person name="Reidmuller S."/>
            <person name="Feldblyum T."/>
            <person name="Hsiao J."/>
            <person name="Zismann V."/>
            <person name="Iobst S."/>
            <person name="de Vazeille A.R."/>
            <person name="Buell C.R."/>
            <person name="Ying K."/>
            <person name="Li Y."/>
            <person name="Lu T."/>
            <person name="Huang Y."/>
            <person name="Zhao Q."/>
            <person name="Feng Q."/>
            <person name="Zhang L."/>
            <person name="Zhu J."/>
            <person name="Weng Q."/>
            <person name="Mu J."/>
            <person name="Lu Y."/>
            <person name="Fan D."/>
            <person name="Liu Y."/>
            <person name="Guan J."/>
            <person name="Zhang Y."/>
            <person name="Yu S."/>
            <person name="Liu X."/>
            <person name="Zhang Y."/>
            <person name="Hong G."/>
            <person name="Han B."/>
            <person name="Choisne N."/>
            <person name="Demange N."/>
            <person name="Orjeda G."/>
            <person name="Samain S."/>
            <person name="Cattolico L."/>
            <person name="Pelletier E."/>
            <person name="Couloux A."/>
            <person name="Segurens B."/>
            <person name="Wincker P."/>
            <person name="D'Hont A."/>
            <person name="Scarpelli C."/>
            <person name="Weissenbach J."/>
            <person name="Salanoubat M."/>
            <person name="Quetier F."/>
            <person name="Yu Y."/>
            <person name="Kim H.R."/>
            <person name="Rambo T."/>
            <person name="Currie J."/>
            <person name="Collura K."/>
            <person name="Luo M."/>
            <person name="Yang T."/>
            <person name="Ammiraju J.S.S."/>
            <person name="Engler F."/>
            <person name="Soderlund C."/>
            <person name="Wing R.A."/>
            <person name="Palmer L.E."/>
            <person name="de la Bastide M."/>
            <person name="Spiegel L."/>
            <person name="Nascimento L."/>
            <person name="Zutavern T."/>
            <person name="O'Shaughnessy A."/>
            <person name="Dike S."/>
            <person name="Dedhia N."/>
            <person name="Preston R."/>
            <person name="Balija V."/>
            <person name="McCombie W.R."/>
            <person name="Chow T."/>
            <person name="Chen H."/>
            <person name="Chung M."/>
            <person name="Chen C."/>
            <person name="Shaw J."/>
            <person name="Wu H."/>
            <person name="Hsiao K."/>
            <person name="Chao Y."/>
            <person name="Chu M."/>
            <person name="Cheng C."/>
            <person name="Hour A."/>
            <person name="Lee P."/>
            <person name="Lin S."/>
            <person name="Lin Y."/>
            <person name="Liou J."/>
            <person name="Liu S."/>
            <person name="Hsing Y."/>
            <person name="Raghuvanshi S."/>
            <person name="Mohanty A."/>
            <person name="Bharti A.K."/>
            <person name="Gaur A."/>
            <person name="Gupta V."/>
            <person name="Kumar D."/>
            <person name="Ravi V."/>
            <person name="Vij S."/>
            <person name="Kapur A."/>
            <person name="Khurana P."/>
            <person name="Khurana P."/>
            <person name="Khurana J.P."/>
            <person name="Tyagi A.K."/>
            <person name="Gaikwad K."/>
            <person name="Singh A."/>
            <person name="Dalal V."/>
            <person name="Srivastava S."/>
            <person name="Dixit A."/>
            <person name="Pal A.K."/>
            <person name="Ghazi I.A."/>
            <person name="Yadav M."/>
            <person name="Pandit A."/>
            <person name="Bhargava A."/>
            <person name="Sureshbabu K."/>
            <person name="Batra K."/>
            <person name="Sharma T.R."/>
            <person name="Mohapatra T."/>
            <person name="Singh N.K."/>
            <person name="Messing J."/>
            <person name="Nelson A.B."/>
            <person name="Fuks G."/>
            <person name="Kavchok S."/>
            <person name="Keizer G."/>
            <person name="Linton E."/>
            <person name="Llaca V."/>
            <person name="Song R."/>
            <person name="Tanyolac B."/>
            <person name="Young S."/>
            <person name="Ho-Il K."/>
            <person name="Hahn J.H."/>
            <person name="Sangsakoo G."/>
            <person name="Vanavichit A."/>
            <person name="de Mattos Luiz.A.T."/>
            <person name="Zimmer P.D."/>
            <person name="Malone G."/>
            <person name="Dellagostin O."/>
            <person name="de Oliveira A.C."/>
            <person name="Bevan M."/>
            <person name="Bancroft I."/>
            <person name="Minx P."/>
            <person name="Cordum H."/>
            <person name="Wilson R."/>
            <person name="Cheng Z."/>
            <person name="Jin W."/>
            <person name="Jiang J."/>
            <person name="Leong S.A."/>
            <person name="Iwama H."/>
            <person name="Gojobori T."/>
            <person name="Itoh T."/>
            <person name="Niimura Y."/>
            <person name="Fujii Y."/>
            <person name="Habara T."/>
            <person name="Sakai H."/>
            <person name="Sato Y."/>
            <person name="Wilson G."/>
            <person name="Kumar K."/>
            <person name="McCouch S."/>
            <person name="Juretic N."/>
            <person name="Hoen D."/>
            <person name="Wright S."/>
            <person name="Bruskiewich R."/>
            <person name="Bureau T."/>
            <person name="Miyao A."/>
            <person name="Hirochika H."/>
            <person name="Nishikawa T."/>
            <person name="Kadowaki K."/>
            <person name="Sugiura M."/>
            <person name="Burr B."/>
            <person name="Sasaki T."/>
        </authorList>
    </citation>
    <scope>NUCLEOTIDE SEQUENCE [LARGE SCALE GENOMIC DNA]</scope>
    <source>
        <strain evidence="4">cv. Nipponbare</strain>
    </source>
</reference>
<evidence type="ECO:0000313" key="2">
    <source>
        <dbReference type="EMBL" id="BAD23183.1"/>
    </source>
</evidence>
<name>Q6K2H4_ORYSJ</name>
<gene>
    <name evidence="3" type="ORF">OSJNBa0052M16.2</name>
    <name evidence="2" type="ORF">P0047E05.29</name>
</gene>
<proteinExistence type="predicted"/>
<evidence type="ECO:0000256" key="1">
    <source>
        <dbReference type="SAM" id="MobiDB-lite"/>
    </source>
</evidence>
<reference evidence="2" key="1">
    <citation type="submission" date="2002-04" db="EMBL/GenBank/DDBJ databases">
        <title>Oryza sativa nipponbare(GA3) genomic DNA, chromosome 2, PAC clone:P0047E05.</title>
        <authorList>
            <person name="Sasaki T."/>
            <person name="Matsumoto T."/>
            <person name="Katayose Y."/>
        </authorList>
    </citation>
    <scope>NUCLEOTIDE SEQUENCE</scope>
</reference>
<dbReference type="EMBL" id="AP005066">
    <property type="protein sequence ID" value="BAD23183.1"/>
    <property type="molecule type" value="Genomic_DNA"/>
</dbReference>
<evidence type="ECO:0000313" key="3">
    <source>
        <dbReference type="EMBL" id="BAD23642.1"/>
    </source>
</evidence>
<accession>Q6K2H4</accession>